<name>A0A2I2FTV0_9EURO</name>
<organism evidence="1 2">
    <name type="scientific">Aspergillus steynii IBT 23096</name>
    <dbReference type="NCBI Taxonomy" id="1392250"/>
    <lineage>
        <taxon>Eukaryota</taxon>
        <taxon>Fungi</taxon>
        <taxon>Dikarya</taxon>
        <taxon>Ascomycota</taxon>
        <taxon>Pezizomycotina</taxon>
        <taxon>Eurotiomycetes</taxon>
        <taxon>Eurotiomycetidae</taxon>
        <taxon>Eurotiales</taxon>
        <taxon>Aspergillaceae</taxon>
        <taxon>Aspergillus</taxon>
        <taxon>Aspergillus subgen. Circumdati</taxon>
    </lineage>
</organism>
<dbReference type="Proteomes" id="UP000234275">
    <property type="component" value="Unassembled WGS sequence"/>
</dbReference>
<comment type="caution">
    <text evidence="1">The sequence shown here is derived from an EMBL/GenBank/DDBJ whole genome shotgun (WGS) entry which is preliminary data.</text>
</comment>
<dbReference type="AlphaFoldDB" id="A0A2I2FTV0"/>
<dbReference type="RefSeq" id="XP_024699372.1">
    <property type="nucleotide sequence ID" value="XM_024848001.1"/>
</dbReference>
<evidence type="ECO:0000313" key="2">
    <source>
        <dbReference type="Proteomes" id="UP000234275"/>
    </source>
</evidence>
<proteinExistence type="predicted"/>
<protein>
    <submittedName>
        <fullName evidence="1">Uncharacterized protein</fullName>
    </submittedName>
</protein>
<gene>
    <name evidence="1" type="ORF">P170DRAFT_431053</name>
</gene>
<dbReference type="EMBL" id="MSFO01000010">
    <property type="protein sequence ID" value="PLB44070.1"/>
    <property type="molecule type" value="Genomic_DNA"/>
</dbReference>
<reference evidence="1 2" key="1">
    <citation type="submission" date="2016-12" db="EMBL/GenBank/DDBJ databases">
        <title>The genomes of Aspergillus section Nigri reveals drivers in fungal speciation.</title>
        <authorList>
            <consortium name="DOE Joint Genome Institute"/>
            <person name="Vesth T.C."/>
            <person name="Nybo J."/>
            <person name="Theobald S."/>
            <person name="Brandl J."/>
            <person name="Frisvad J.C."/>
            <person name="Nielsen K.F."/>
            <person name="Lyhne E.K."/>
            <person name="Kogle M.E."/>
            <person name="Kuo A."/>
            <person name="Riley R."/>
            <person name="Clum A."/>
            <person name="Nolan M."/>
            <person name="Lipzen A."/>
            <person name="Salamov A."/>
            <person name="Henrissat B."/>
            <person name="Wiebenga A."/>
            <person name="De Vries R.P."/>
            <person name="Grigoriev I.V."/>
            <person name="Mortensen U.H."/>
            <person name="Andersen M.R."/>
            <person name="Baker S.E."/>
        </authorList>
    </citation>
    <scope>NUCLEOTIDE SEQUENCE [LARGE SCALE GENOMIC DNA]</scope>
    <source>
        <strain evidence="1 2">IBT 23096</strain>
    </source>
</reference>
<sequence length="100" mass="11432">MANSTSSANQARIRQALEHARNCEDGNIDRQTSEILEAAITDLWRRIQSQPDSYVLSRDEFALFNYFLRRFNGSPVARRAVERFWNNYQGTGSSVDGSKT</sequence>
<dbReference type="VEuPathDB" id="FungiDB:P170DRAFT_431053"/>
<accession>A0A2I2FTV0</accession>
<dbReference type="OrthoDB" id="5302289at2759"/>
<dbReference type="GeneID" id="36555700"/>
<evidence type="ECO:0000313" key="1">
    <source>
        <dbReference type="EMBL" id="PLB44070.1"/>
    </source>
</evidence>
<keyword evidence="2" id="KW-1185">Reference proteome</keyword>